<dbReference type="Pfam" id="PF01609">
    <property type="entry name" value="DDE_Tnp_1"/>
    <property type="match status" value="1"/>
</dbReference>
<feature type="domain" description="Transposase IS4-like" evidence="1">
    <location>
        <begin position="245"/>
        <end position="519"/>
    </location>
</feature>
<evidence type="ECO:0000313" key="3">
    <source>
        <dbReference type="Proteomes" id="UP000198558"/>
    </source>
</evidence>
<dbReference type="SUPFAM" id="SSF53098">
    <property type="entry name" value="Ribonuclease H-like"/>
    <property type="match status" value="1"/>
</dbReference>
<feature type="non-terminal residue" evidence="2">
    <location>
        <position position="1"/>
    </location>
</feature>
<dbReference type="GO" id="GO:0003677">
    <property type="term" value="F:DNA binding"/>
    <property type="evidence" value="ECO:0007669"/>
    <property type="project" value="InterPro"/>
</dbReference>
<dbReference type="InterPro" id="IPR002559">
    <property type="entry name" value="Transposase_11"/>
</dbReference>
<name>A0A1I0HWA1_9FIRM</name>
<dbReference type="AlphaFoldDB" id="A0A1I0HWA1"/>
<dbReference type="InterPro" id="IPR047654">
    <property type="entry name" value="IS1634_transpos"/>
</dbReference>
<proteinExistence type="predicted"/>
<dbReference type="PANTHER" id="PTHR34614">
    <property type="match status" value="1"/>
</dbReference>
<dbReference type="GeneID" id="78289598"/>
<evidence type="ECO:0000259" key="1">
    <source>
        <dbReference type="Pfam" id="PF01609"/>
    </source>
</evidence>
<dbReference type="Proteomes" id="UP000198558">
    <property type="component" value="Unassembled WGS sequence"/>
</dbReference>
<sequence length="589" mass="69332">FTMYLRQMKKHNGRIYLAIYESYRDSHNVPRSRSVKSIGYLDEFINLYDDPIQHFKDMAYDMTIENKSKTVHSINIDLQTEIINGLNIYNVGYLPYKHLYNELGLNDFLINKQRYLNVEFSLNKNLELLVFSRILYPNSKKSTFENRARFFAPFDSGITKDSVYKSLDFFNQYKDDILKLIWNNTKQPYHRDASKNFYDCTNYYFETEYNDEDIFDDEGNIIEKGLRKRGPEKNKRPDPIVEMGLLMDGSGIPMAYDLFPGNESEKLSLRPLLKKTKAKFGIERTIVVADRGLNTSDNIYFLAGKNNKEHNPMDGYVYGQSVRGADKEFKNWVLNPNGYQCELIDDAAFIHKSRKYAKTIKIERDGKRKVPVHVCQKQMVYYSSKYARKQRKEREKMIEKAKDLIENPAKYTRATSYGAANYVNNIDYDRETGEVKTGKTLSLDLNKIKEEEQFDGYYSIVTSETELEDHEIRKIYRGLSKIEDTFKVTKSNFSSRPAFVWTAEHIKGHFFTCFIALVLIRLLEKRLGNKYSVDKIIESTKNYNCINLDTNIYQFVYRDEIIDEISKEFGINLNKKYQTKEEIKKILKY</sequence>
<dbReference type="GO" id="GO:0004803">
    <property type="term" value="F:transposase activity"/>
    <property type="evidence" value="ECO:0007669"/>
    <property type="project" value="InterPro"/>
</dbReference>
<reference evidence="3" key="1">
    <citation type="submission" date="2016-10" db="EMBL/GenBank/DDBJ databases">
        <authorList>
            <person name="Varghese N."/>
            <person name="Submissions S."/>
        </authorList>
    </citation>
    <scope>NUCLEOTIDE SEQUENCE [LARGE SCALE GENOMIC DNA]</scope>
    <source>
        <strain evidence="3">DSM 1551</strain>
    </source>
</reference>
<keyword evidence="3" id="KW-1185">Reference proteome</keyword>
<evidence type="ECO:0000313" key="2">
    <source>
        <dbReference type="EMBL" id="SET87566.1"/>
    </source>
</evidence>
<accession>A0A1I0HWA1</accession>
<dbReference type="InterPro" id="IPR012337">
    <property type="entry name" value="RNaseH-like_sf"/>
</dbReference>
<organism evidence="2 3">
    <name type="scientific">Thomasclavelia cocleata</name>
    <dbReference type="NCBI Taxonomy" id="69824"/>
    <lineage>
        <taxon>Bacteria</taxon>
        <taxon>Bacillati</taxon>
        <taxon>Bacillota</taxon>
        <taxon>Erysipelotrichia</taxon>
        <taxon>Erysipelotrichales</taxon>
        <taxon>Coprobacillaceae</taxon>
        <taxon>Thomasclavelia</taxon>
    </lineage>
</organism>
<dbReference type="GO" id="GO:0006313">
    <property type="term" value="P:DNA transposition"/>
    <property type="evidence" value="ECO:0007669"/>
    <property type="project" value="InterPro"/>
</dbReference>
<dbReference type="PANTHER" id="PTHR34614:SF2">
    <property type="entry name" value="TRANSPOSASE IS4-LIKE DOMAIN-CONTAINING PROTEIN"/>
    <property type="match status" value="1"/>
</dbReference>
<dbReference type="NCBIfam" id="NF033559">
    <property type="entry name" value="transpos_IS1634"/>
    <property type="match status" value="1"/>
</dbReference>
<protein>
    <submittedName>
        <fullName evidence="2">Transposase</fullName>
    </submittedName>
</protein>
<dbReference type="RefSeq" id="WP_218139431.1">
    <property type="nucleotide sequence ID" value="NZ_FOIN01000062.1"/>
</dbReference>
<gene>
    <name evidence="2" type="ORF">SAMN04489758_1621</name>
</gene>
<dbReference type="EMBL" id="FOIN01000062">
    <property type="protein sequence ID" value="SET87566.1"/>
    <property type="molecule type" value="Genomic_DNA"/>
</dbReference>